<dbReference type="SUPFAM" id="SSF53098">
    <property type="entry name" value="Ribonuclease H-like"/>
    <property type="match status" value="1"/>
</dbReference>
<dbReference type="Gene3D" id="3.40.50.10190">
    <property type="entry name" value="BRCT domain"/>
    <property type="match status" value="1"/>
</dbReference>
<dbReference type="Proteomes" id="UP001187221">
    <property type="component" value="Unassembled WGS sequence"/>
</dbReference>
<evidence type="ECO:0000313" key="3">
    <source>
        <dbReference type="Proteomes" id="UP001187221"/>
    </source>
</evidence>
<dbReference type="Pfam" id="PF00929">
    <property type="entry name" value="RNase_T"/>
    <property type="match status" value="1"/>
</dbReference>
<dbReference type="InterPro" id="IPR013520">
    <property type="entry name" value="Ribonucl_H"/>
</dbReference>
<dbReference type="RefSeq" id="WP_317973550.1">
    <property type="nucleotide sequence ID" value="NZ_BTFW01000001.1"/>
</dbReference>
<dbReference type="InterPro" id="IPR012337">
    <property type="entry name" value="RNaseH-like_sf"/>
</dbReference>
<evidence type="ECO:0000313" key="2">
    <source>
        <dbReference type="EMBL" id="GMM59704.1"/>
    </source>
</evidence>
<reference evidence="2 3" key="1">
    <citation type="submission" date="2023-06" db="EMBL/GenBank/DDBJ databases">
        <title>Draft genome sequence of Novosphingobium sp. strain IK01.</title>
        <authorList>
            <person name="Hatamoto M."/>
            <person name="Ikarashi T."/>
            <person name="Yamaguchi T."/>
        </authorList>
    </citation>
    <scope>NUCLEOTIDE SEQUENCE [LARGE SCALE GENOMIC DNA]</scope>
    <source>
        <strain evidence="2 3">IK01</strain>
    </source>
</reference>
<proteinExistence type="predicted"/>
<evidence type="ECO:0000259" key="1">
    <source>
        <dbReference type="SMART" id="SM00479"/>
    </source>
</evidence>
<protein>
    <recommendedName>
        <fullName evidence="1">Exonuclease domain-containing protein</fullName>
    </recommendedName>
</protein>
<name>A0ABQ6P575_9SPHN</name>
<feature type="domain" description="Exonuclease" evidence="1">
    <location>
        <begin position="20"/>
        <end position="182"/>
    </location>
</feature>
<dbReference type="SMART" id="SM00479">
    <property type="entry name" value="EXOIII"/>
    <property type="match status" value="1"/>
</dbReference>
<comment type="caution">
    <text evidence="2">The sequence shown here is derived from an EMBL/GenBank/DDBJ whole genome shotgun (WGS) entry which is preliminary data.</text>
</comment>
<dbReference type="CDD" id="cd06130">
    <property type="entry name" value="DNA_pol_III_epsilon_like"/>
    <property type="match status" value="1"/>
</dbReference>
<organism evidence="2 3">
    <name type="scientific">Novosphingobium pituita</name>
    <dbReference type="NCBI Taxonomy" id="3056842"/>
    <lineage>
        <taxon>Bacteria</taxon>
        <taxon>Pseudomonadati</taxon>
        <taxon>Pseudomonadota</taxon>
        <taxon>Alphaproteobacteria</taxon>
        <taxon>Sphingomonadales</taxon>
        <taxon>Sphingomonadaceae</taxon>
        <taxon>Novosphingobium</taxon>
    </lineage>
</organism>
<dbReference type="Gene3D" id="3.30.420.10">
    <property type="entry name" value="Ribonuclease H-like superfamily/Ribonuclease H"/>
    <property type="match status" value="1"/>
</dbReference>
<sequence>MNAPAPISTMRTSPDYPDPDFVVIDVETACERVSSICQVGIVGYRDGGEVFAYETLVDPRDTFSAFNIGIHGITARDVAGAPDFAQVHARLEAHLAGRVVVAHSSFDKGALAAACTRTGCAPITARWLDSVRVAKRAWPDLTSHRLNVLADFLGLSHRHHDALSDARAAGQVILRAIEHTGTPLEAWLATPPKARARAPEPAPDGPLAGMRVALLGEAVDGPLAQWVAQAGGRIVAGVGRTTTMLLVATKHPYGRFVEASPAYRKAEELRRAGRDIAILTEAVLRKRIGAF</sequence>
<dbReference type="InterPro" id="IPR036420">
    <property type="entry name" value="BRCT_dom_sf"/>
</dbReference>
<dbReference type="EMBL" id="BTFW01000001">
    <property type="protein sequence ID" value="GMM59704.1"/>
    <property type="molecule type" value="Genomic_DNA"/>
</dbReference>
<keyword evidence="3" id="KW-1185">Reference proteome</keyword>
<gene>
    <name evidence="2" type="ORF">NUTIK01_04810</name>
</gene>
<dbReference type="PANTHER" id="PTHR30231:SF42">
    <property type="entry name" value="EXONUCLEASE"/>
    <property type="match status" value="1"/>
</dbReference>
<dbReference type="InterPro" id="IPR036397">
    <property type="entry name" value="RNaseH_sf"/>
</dbReference>
<dbReference type="PANTHER" id="PTHR30231">
    <property type="entry name" value="DNA POLYMERASE III SUBUNIT EPSILON"/>
    <property type="match status" value="1"/>
</dbReference>
<accession>A0ABQ6P575</accession>